<dbReference type="AlphaFoldDB" id="A0A368NC55"/>
<accession>A0A368NC55</accession>
<dbReference type="PANTHER" id="PTHR43462">
    <property type="entry name" value="ALANYL-TRNA EDITING PROTEIN"/>
    <property type="match status" value="1"/>
</dbReference>
<dbReference type="GO" id="GO:0005524">
    <property type="term" value="F:ATP binding"/>
    <property type="evidence" value="ECO:0007669"/>
    <property type="project" value="InterPro"/>
</dbReference>
<protein>
    <submittedName>
        <fullName evidence="6">Alanyl-tRNA editing protein</fullName>
    </submittedName>
</protein>
<evidence type="ECO:0000313" key="7">
    <source>
        <dbReference type="Proteomes" id="UP000252189"/>
    </source>
</evidence>
<sequence>MTELRYLPDDDDVTEFEATVVETTADYVILDGTHFYPGGGGQPADRGALSWPGGEAAVVDARKNHGDVRHYVDDVRGELPGVGTTVAGRIDAERRDRLTRLHTAQHVVSRVVLDEYGAATVGNGLSTDGGWVEFEGADVDVAEIERLTNAAVDRDLAVHKAERPRAVVEDAVPEGRAQLDLIPDHVDPMRVVDVEGFDVCPCGGTHVDALGDIGTVRITGASAEDGVTRVAFDVTP</sequence>
<dbReference type="GO" id="GO:0002161">
    <property type="term" value="F:aminoacyl-tRNA deacylase activity"/>
    <property type="evidence" value="ECO:0007669"/>
    <property type="project" value="UniProtKB-ARBA"/>
</dbReference>
<dbReference type="SMART" id="SM00863">
    <property type="entry name" value="tRNA_SAD"/>
    <property type="match status" value="1"/>
</dbReference>
<evidence type="ECO:0000256" key="4">
    <source>
        <dbReference type="ARBA" id="ARBA00022833"/>
    </source>
</evidence>
<comment type="cofactor">
    <cofactor evidence="1">
        <name>Zn(2+)</name>
        <dbReference type="ChEBI" id="CHEBI:29105"/>
    </cofactor>
</comment>
<evidence type="ECO:0000259" key="5">
    <source>
        <dbReference type="PROSITE" id="PS50860"/>
    </source>
</evidence>
<organism evidence="6 7">
    <name type="scientific">Haloplanus salinus</name>
    <dbReference type="NCBI Taxonomy" id="1126245"/>
    <lineage>
        <taxon>Archaea</taxon>
        <taxon>Methanobacteriati</taxon>
        <taxon>Methanobacteriota</taxon>
        <taxon>Stenosarchaea group</taxon>
        <taxon>Halobacteria</taxon>
        <taxon>Halobacteriales</taxon>
        <taxon>Haloferacaceae</taxon>
        <taxon>Haloplanus</taxon>
    </lineage>
</organism>
<feature type="domain" description="Alanyl-transfer RNA synthetases family profile" evidence="5">
    <location>
        <begin position="1"/>
        <end position="223"/>
    </location>
</feature>
<gene>
    <name evidence="6" type="ORF">DU504_05955</name>
</gene>
<dbReference type="InterPro" id="IPR012947">
    <property type="entry name" value="tRNA_SAD"/>
</dbReference>
<keyword evidence="3" id="KW-0479">Metal-binding</keyword>
<dbReference type="Gene3D" id="2.40.30.130">
    <property type="match status" value="1"/>
</dbReference>
<dbReference type="Gene3D" id="3.30.980.10">
    <property type="entry name" value="Threonyl-trna Synthetase, Chain A, domain 2"/>
    <property type="match status" value="1"/>
</dbReference>
<dbReference type="InterPro" id="IPR018165">
    <property type="entry name" value="Ala-tRNA-synth_IIc_core"/>
</dbReference>
<dbReference type="GO" id="GO:0005737">
    <property type="term" value="C:cytoplasm"/>
    <property type="evidence" value="ECO:0007669"/>
    <property type="project" value="UniProtKB-SubCell"/>
</dbReference>
<dbReference type="Pfam" id="PF07973">
    <property type="entry name" value="tRNA_SAD"/>
    <property type="match status" value="1"/>
</dbReference>
<dbReference type="InterPro" id="IPR009000">
    <property type="entry name" value="Transl_B-barrel_sf"/>
</dbReference>
<reference evidence="6 7" key="1">
    <citation type="submission" date="2018-07" db="EMBL/GenBank/DDBJ databases">
        <title>Genome sequences of Haloplanus salinus JCM 18368T.</title>
        <authorList>
            <person name="Kim Y.B."/>
            <person name="Roh S.W."/>
        </authorList>
    </citation>
    <scope>NUCLEOTIDE SEQUENCE [LARGE SCALE GENOMIC DNA]</scope>
    <source>
        <strain evidence="6 7">JCM 18368</strain>
    </source>
</reference>
<dbReference type="GO" id="GO:0003676">
    <property type="term" value="F:nucleic acid binding"/>
    <property type="evidence" value="ECO:0007669"/>
    <property type="project" value="InterPro"/>
</dbReference>
<name>A0A368NC55_9EURY</name>
<dbReference type="PANTHER" id="PTHR43462:SF1">
    <property type="entry name" value="ALANYL-TRNA EDITING PROTEIN AARSD1"/>
    <property type="match status" value="1"/>
</dbReference>
<dbReference type="InterPro" id="IPR018163">
    <property type="entry name" value="Thr/Ala-tRNA-synth_IIc_edit"/>
</dbReference>
<dbReference type="GO" id="GO:0006419">
    <property type="term" value="P:alanyl-tRNA aminoacylation"/>
    <property type="evidence" value="ECO:0007669"/>
    <property type="project" value="InterPro"/>
</dbReference>
<dbReference type="InterPro" id="IPR018164">
    <property type="entry name" value="Ala-tRNA-synth_IIc_N"/>
</dbReference>
<keyword evidence="4" id="KW-0862">Zinc</keyword>
<dbReference type="GO" id="GO:0046872">
    <property type="term" value="F:metal ion binding"/>
    <property type="evidence" value="ECO:0007669"/>
    <property type="project" value="UniProtKB-KW"/>
</dbReference>
<dbReference type="SUPFAM" id="SSF55186">
    <property type="entry name" value="ThrRS/AlaRS common domain"/>
    <property type="match status" value="1"/>
</dbReference>
<dbReference type="RefSeq" id="WP_114448440.1">
    <property type="nucleotide sequence ID" value="NZ_QPHM01000001.1"/>
</dbReference>
<evidence type="ECO:0000313" key="6">
    <source>
        <dbReference type="EMBL" id="RCU46889.1"/>
    </source>
</evidence>
<proteinExistence type="predicted"/>
<dbReference type="OrthoDB" id="11392at2157"/>
<dbReference type="PROSITE" id="PS50860">
    <property type="entry name" value="AA_TRNA_LIGASE_II_ALA"/>
    <property type="match status" value="1"/>
</dbReference>
<dbReference type="GO" id="GO:0004813">
    <property type="term" value="F:alanine-tRNA ligase activity"/>
    <property type="evidence" value="ECO:0007669"/>
    <property type="project" value="InterPro"/>
</dbReference>
<keyword evidence="7" id="KW-1185">Reference proteome</keyword>
<dbReference type="Proteomes" id="UP000252189">
    <property type="component" value="Unassembled WGS sequence"/>
</dbReference>
<comment type="caution">
    <text evidence="6">The sequence shown here is derived from an EMBL/GenBank/DDBJ whole genome shotgun (WGS) entry which is preliminary data.</text>
</comment>
<evidence type="ECO:0000256" key="1">
    <source>
        <dbReference type="ARBA" id="ARBA00001947"/>
    </source>
</evidence>
<dbReference type="InterPro" id="IPR051335">
    <property type="entry name" value="Alanyl-tRNA_Editing_Enzymes"/>
</dbReference>
<dbReference type="SUPFAM" id="SSF50447">
    <property type="entry name" value="Translation proteins"/>
    <property type="match status" value="1"/>
</dbReference>
<dbReference type="EMBL" id="QPHM01000001">
    <property type="protein sequence ID" value="RCU46889.1"/>
    <property type="molecule type" value="Genomic_DNA"/>
</dbReference>
<evidence type="ECO:0000256" key="2">
    <source>
        <dbReference type="ARBA" id="ARBA00004496"/>
    </source>
</evidence>
<dbReference type="Pfam" id="PF01411">
    <property type="entry name" value="tRNA-synt_2c"/>
    <property type="match status" value="1"/>
</dbReference>
<evidence type="ECO:0000256" key="3">
    <source>
        <dbReference type="ARBA" id="ARBA00022723"/>
    </source>
</evidence>
<comment type="subcellular location">
    <subcellularLocation>
        <location evidence="2">Cytoplasm</location>
    </subcellularLocation>
</comment>